<keyword evidence="2" id="KW-1185">Reference proteome</keyword>
<protein>
    <submittedName>
        <fullName evidence="1">Uncharacterized protein</fullName>
    </submittedName>
</protein>
<sequence>MNDSIQYPRRSRVPSDAFGFETLKTATAQLLSWQQGPGDFGGLHLHACWDNDSSLSRKYHGASVSRTSCIYEGVRELAIRSDSRKWRYLADQIIASILWYQSPEGGFFHASGEAEPTYTSQESCPIHQMRPVLALLSHYQDADVSDLVRKEIEVALERHLKWFQSHWWQLGNGYVRPLPNAGWCGVTNQDLVAVVALAKYGDVMGDWEPFHQYGLPTLEMYLSPQYFHDHTGFFERGDNANFTERCSYMCLIVNMLDQLHSIRPDVRIPVVIDRVVSVLQKAVYIDENQDTQMSLGLDDAATQQSGVLVWDRQKLQLGDYAEFIQLFERFGKGKDGMEDVILGLEKTLAQYVYADGMIPTTVDASRPLFSIVSGSYNFINFWNFLLKRNSGELDWDSLPSLPIIRRRCGNMEFIADRDQWLLLRDGREVFHGVKRVPHGIVAFGEKLANDPYQLPNAGGFDEVVEIN</sequence>
<organism evidence="1 2">
    <name type="scientific">Thalassobacterium sedimentorum</name>
    <dbReference type="NCBI Taxonomy" id="3041258"/>
    <lineage>
        <taxon>Bacteria</taxon>
        <taxon>Pseudomonadati</taxon>
        <taxon>Verrucomicrobiota</taxon>
        <taxon>Opitutia</taxon>
        <taxon>Puniceicoccales</taxon>
        <taxon>Coraliomargaritaceae</taxon>
        <taxon>Thalassobacterium</taxon>
    </lineage>
</organism>
<evidence type="ECO:0000313" key="2">
    <source>
        <dbReference type="Proteomes" id="UP001243717"/>
    </source>
</evidence>
<dbReference type="RefSeq" id="WP_308986161.1">
    <property type="nucleotide sequence ID" value="NZ_JARXIC010000030.1"/>
</dbReference>
<reference evidence="1 2" key="1">
    <citation type="submission" date="2023-04" db="EMBL/GenBank/DDBJ databases">
        <title>A novel bacteria isolated from coastal sediment.</title>
        <authorList>
            <person name="Liu X.-J."/>
            <person name="Du Z.-J."/>
        </authorList>
    </citation>
    <scope>NUCLEOTIDE SEQUENCE [LARGE SCALE GENOMIC DNA]</scope>
    <source>
        <strain evidence="1 2">SDUM461004</strain>
    </source>
</reference>
<proteinExistence type="predicted"/>
<dbReference type="Proteomes" id="UP001243717">
    <property type="component" value="Unassembled WGS sequence"/>
</dbReference>
<name>A0ABU1ALN2_9BACT</name>
<accession>A0ABU1ALN2</accession>
<dbReference type="EMBL" id="JARXIC010000030">
    <property type="protein sequence ID" value="MDQ8195710.1"/>
    <property type="molecule type" value="Genomic_DNA"/>
</dbReference>
<gene>
    <name evidence="1" type="ORF">QEH59_14845</name>
</gene>
<evidence type="ECO:0000313" key="1">
    <source>
        <dbReference type="EMBL" id="MDQ8195710.1"/>
    </source>
</evidence>
<comment type="caution">
    <text evidence="1">The sequence shown here is derived from an EMBL/GenBank/DDBJ whole genome shotgun (WGS) entry which is preliminary data.</text>
</comment>